<comment type="caution">
    <text evidence="1">The sequence shown here is derived from an EMBL/GenBank/DDBJ whole genome shotgun (WGS) entry which is preliminary data.</text>
</comment>
<gene>
    <name evidence="1" type="ORF">BGE01nite_15920</name>
</gene>
<dbReference type="AlphaFoldDB" id="A0A512M7I1"/>
<dbReference type="EMBL" id="BKAG01000009">
    <property type="protein sequence ID" value="GEP42301.1"/>
    <property type="molecule type" value="Genomic_DNA"/>
</dbReference>
<name>A0A512M7I1_9BACT</name>
<reference evidence="1 2" key="1">
    <citation type="submission" date="2019-07" db="EMBL/GenBank/DDBJ databases">
        <title>Whole genome shotgun sequence of Brevifollis gellanilyticus NBRC 108608.</title>
        <authorList>
            <person name="Hosoyama A."/>
            <person name="Uohara A."/>
            <person name="Ohji S."/>
            <person name="Ichikawa N."/>
        </authorList>
    </citation>
    <scope>NUCLEOTIDE SEQUENCE [LARGE SCALE GENOMIC DNA]</scope>
    <source>
        <strain evidence="1 2">NBRC 108608</strain>
    </source>
</reference>
<dbReference type="InterPro" id="IPR014825">
    <property type="entry name" value="DNA_alkylation"/>
</dbReference>
<proteinExistence type="predicted"/>
<evidence type="ECO:0000313" key="2">
    <source>
        <dbReference type="Proteomes" id="UP000321577"/>
    </source>
</evidence>
<dbReference type="SUPFAM" id="SSF48371">
    <property type="entry name" value="ARM repeat"/>
    <property type="match status" value="1"/>
</dbReference>
<dbReference type="RefSeq" id="WP_146849905.1">
    <property type="nucleotide sequence ID" value="NZ_BKAG01000009.1"/>
</dbReference>
<sequence>MKTTPVSPAPKRKGSLRMADIPRDVIAGLNVGELEAVTLVESLSVDYGKLLQAVAPDAGDETIRLMQEAQLLKITGRMKASGNILHARYGLKGIEKFAKHRSDTVRGWAAAIVSVAPKLTLKQRLAHIADLADDPNAGLREWSWMALRPHIIAELEVALKHLEDWSHDASANIRRFASEATRPRGVWCAHIEVLKQDPKLALHLLEPLHTDPSRYVQNSVANWLNDAGKSKPDFVHQTCARWQKQSKSKETAYILKRATRSL</sequence>
<dbReference type="InterPro" id="IPR016024">
    <property type="entry name" value="ARM-type_fold"/>
</dbReference>
<dbReference type="Pfam" id="PF08713">
    <property type="entry name" value="DNA_alkylation"/>
    <property type="match status" value="1"/>
</dbReference>
<dbReference type="Proteomes" id="UP000321577">
    <property type="component" value="Unassembled WGS sequence"/>
</dbReference>
<dbReference type="Gene3D" id="1.25.40.290">
    <property type="entry name" value="ARM repeat domains"/>
    <property type="match status" value="1"/>
</dbReference>
<dbReference type="OrthoDB" id="9797162at2"/>
<protein>
    <submittedName>
        <fullName evidence="1">DNA alkylation repair protein</fullName>
    </submittedName>
</protein>
<organism evidence="1 2">
    <name type="scientific">Brevifollis gellanilyticus</name>
    <dbReference type="NCBI Taxonomy" id="748831"/>
    <lineage>
        <taxon>Bacteria</taxon>
        <taxon>Pseudomonadati</taxon>
        <taxon>Verrucomicrobiota</taxon>
        <taxon>Verrucomicrobiia</taxon>
        <taxon>Verrucomicrobiales</taxon>
        <taxon>Verrucomicrobiaceae</taxon>
    </lineage>
</organism>
<evidence type="ECO:0000313" key="1">
    <source>
        <dbReference type="EMBL" id="GEP42301.1"/>
    </source>
</evidence>
<keyword evidence="2" id="KW-1185">Reference proteome</keyword>
<accession>A0A512M7I1</accession>